<dbReference type="EMBL" id="JAQQXR010000018">
    <property type="protein sequence ID" value="MDC8760770.1"/>
    <property type="molecule type" value="Genomic_DNA"/>
</dbReference>
<dbReference type="PROSITE" id="PS50005">
    <property type="entry name" value="TPR"/>
    <property type="match status" value="1"/>
</dbReference>
<name>A0ABT5K7Z3_9BURK</name>
<sequence length="791" mass="87376">MELHRLFLPPLTAPGEVVTFYSYKGGTGRTMALSNIAVLLARRQNATVPVLMIDWDMEAPGLHHYFGQHDEGPGVLEFFEACRAQLERFGLEAPAAPDAGGDTALALRVLDAIDWQQYVVRVDQGSPLYLMRAGRFDASYSDRLAQMHWDRLFHACPALFRCFADSLARHFRYVLVDSRTGRTDSAGICTTLLPKKLVVVFTPNRQSLEGVEALVTRAIEYRRSHEDEQRPLLVYPLPSRIEMGDGEQRAQWRRGDPHKAIAGFQPMFERLLRLSYGLPQLSLDSYFDEVQLQQTKTFAYGEQLAVRIDQGGDRFSLTRTFEAFLFWMTGGYFPWQSSKEIHLLAAVEEARHALDDVLGRPVALPLARDLARLGELYSKEGRHPQALECFRDSLAMRARLLGEDHADTLDSKAGMARVLRQSGKLDEARFLEEAVVEARAAKLGAEHPATLAGMANLAATLAQQGDCAAALELQDSVLAAYMRLLGREHLLTLGALDSRAATLAQMGGLEQARTLLETVVAARARLLGAEHPDTLASELALAQVLARQNELAGARRLFDAVARAQQRRFGADHAQTLATLDRLGEVLTRQGDWPAVRALHETLVAARERTRGPEHPETQMSQRNLAQALARYGEADALGADWRQERQHAARQLEDALLSASERLLDAHQQSLAAPFGERAAEGESLGAHGLHDTLLLGSGDEGAAPPTLAGMINQVQALLDSAQLHQARDLADRLREPLFKPGVASKLRKRGMTVLKRTYRLQGDKDALVALQEDEVTALEGALEARVGNR</sequence>
<dbReference type="InterPro" id="IPR027417">
    <property type="entry name" value="P-loop_NTPase"/>
</dbReference>
<organism evidence="2 3">
    <name type="scientific">Janthinobacterium fluminis</name>
    <dbReference type="NCBI Taxonomy" id="2987524"/>
    <lineage>
        <taxon>Bacteria</taxon>
        <taxon>Pseudomonadati</taxon>
        <taxon>Pseudomonadota</taxon>
        <taxon>Betaproteobacteria</taxon>
        <taxon>Burkholderiales</taxon>
        <taxon>Oxalobacteraceae</taxon>
        <taxon>Janthinobacterium</taxon>
    </lineage>
</organism>
<feature type="repeat" description="TPR" evidence="1">
    <location>
        <begin position="367"/>
        <end position="400"/>
    </location>
</feature>
<reference evidence="2 3" key="1">
    <citation type="submission" date="2022-10" db="EMBL/GenBank/DDBJ databases">
        <title>Janthinobacterium sp. hw3 Genome sequencing.</title>
        <authorList>
            <person name="Park S."/>
        </authorList>
    </citation>
    <scope>NUCLEOTIDE SEQUENCE [LARGE SCALE GENOMIC DNA]</scope>
    <source>
        <strain evidence="3">hw3</strain>
    </source>
</reference>
<dbReference type="Pfam" id="PF13424">
    <property type="entry name" value="TPR_12"/>
    <property type="match status" value="3"/>
</dbReference>
<gene>
    <name evidence="2" type="ORF">OIK44_24600</name>
</gene>
<evidence type="ECO:0000256" key="1">
    <source>
        <dbReference type="PROSITE-ProRule" id="PRU00339"/>
    </source>
</evidence>
<dbReference type="Proteomes" id="UP001221208">
    <property type="component" value="Unassembled WGS sequence"/>
</dbReference>
<comment type="caution">
    <text evidence="2">The sequence shown here is derived from an EMBL/GenBank/DDBJ whole genome shotgun (WGS) entry which is preliminary data.</text>
</comment>
<proteinExistence type="predicted"/>
<dbReference type="InterPro" id="IPR053137">
    <property type="entry name" value="NLR-like"/>
</dbReference>
<dbReference type="Gene3D" id="1.25.40.10">
    <property type="entry name" value="Tetratricopeptide repeat domain"/>
    <property type="match status" value="2"/>
</dbReference>
<keyword evidence="3" id="KW-1185">Reference proteome</keyword>
<dbReference type="PANTHER" id="PTHR46082">
    <property type="entry name" value="ATP/GTP-BINDING PROTEIN-RELATED"/>
    <property type="match status" value="1"/>
</dbReference>
<evidence type="ECO:0000313" key="2">
    <source>
        <dbReference type="EMBL" id="MDC8760770.1"/>
    </source>
</evidence>
<dbReference type="PANTHER" id="PTHR46082:SF6">
    <property type="entry name" value="AAA+ ATPASE DOMAIN-CONTAINING PROTEIN-RELATED"/>
    <property type="match status" value="1"/>
</dbReference>
<dbReference type="InterPro" id="IPR019734">
    <property type="entry name" value="TPR_rpt"/>
</dbReference>
<dbReference type="Gene3D" id="3.40.50.300">
    <property type="entry name" value="P-loop containing nucleotide triphosphate hydrolases"/>
    <property type="match status" value="1"/>
</dbReference>
<dbReference type="RefSeq" id="WP_273674761.1">
    <property type="nucleotide sequence ID" value="NZ_JAQQXR010000018.1"/>
</dbReference>
<dbReference type="InterPro" id="IPR011990">
    <property type="entry name" value="TPR-like_helical_dom_sf"/>
</dbReference>
<dbReference type="SUPFAM" id="SSF48452">
    <property type="entry name" value="TPR-like"/>
    <property type="match status" value="3"/>
</dbReference>
<dbReference type="SUPFAM" id="SSF52540">
    <property type="entry name" value="P-loop containing nucleoside triphosphate hydrolases"/>
    <property type="match status" value="1"/>
</dbReference>
<protein>
    <submittedName>
        <fullName evidence="2">Tetratricopeptide repeat protein</fullName>
    </submittedName>
</protein>
<keyword evidence="1" id="KW-0802">TPR repeat</keyword>
<dbReference type="NCBIfam" id="NF047398">
    <property type="entry name" value="AAA_KGGVGR"/>
    <property type="match status" value="1"/>
</dbReference>
<accession>A0ABT5K7Z3</accession>
<evidence type="ECO:0000313" key="3">
    <source>
        <dbReference type="Proteomes" id="UP001221208"/>
    </source>
</evidence>